<comment type="similarity">
    <text evidence="2">Belongs to the EamA transporter family.</text>
</comment>
<feature type="transmembrane region" description="Helical" evidence="6">
    <location>
        <begin position="128"/>
        <end position="144"/>
    </location>
</feature>
<dbReference type="PANTHER" id="PTHR32322">
    <property type="entry name" value="INNER MEMBRANE TRANSPORTER"/>
    <property type="match status" value="1"/>
</dbReference>
<feature type="transmembrane region" description="Helical" evidence="6">
    <location>
        <begin position="193"/>
        <end position="209"/>
    </location>
</feature>
<accession>A0A2H0W9E7</accession>
<evidence type="ECO:0000256" key="2">
    <source>
        <dbReference type="ARBA" id="ARBA00007362"/>
    </source>
</evidence>
<dbReference type="InterPro" id="IPR050638">
    <property type="entry name" value="AA-Vitamin_Transporters"/>
</dbReference>
<organism evidence="8 9">
    <name type="scientific">Candidatus Beckwithbacteria bacterium CG10_big_fil_rev_8_21_14_0_10_34_10</name>
    <dbReference type="NCBI Taxonomy" id="1974495"/>
    <lineage>
        <taxon>Bacteria</taxon>
        <taxon>Candidatus Beckwithiibacteriota</taxon>
    </lineage>
</organism>
<feature type="domain" description="EamA" evidence="7">
    <location>
        <begin position="7"/>
        <end position="143"/>
    </location>
</feature>
<reference evidence="9" key="1">
    <citation type="submission" date="2017-09" db="EMBL/GenBank/DDBJ databases">
        <title>Depth-based differentiation of microbial function through sediment-hosted aquifers and enrichment of novel symbionts in the deep terrestrial subsurface.</title>
        <authorList>
            <person name="Probst A.J."/>
            <person name="Ladd B."/>
            <person name="Jarett J.K."/>
            <person name="Geller-Mcgrath D.E."/>
            <person name="Sieber C.M.K."/>
            <person name="Emerson J.B."/>
            <person name="Anantharaman K."/>
            <person name="Thomas B.C."/>
            <person name="Malmstrom R."/>
            <person name="Stieglmeier M."/>
            <person name="Klingl A."/>
            <person name="Woyke T."/>
            <person name="Ryan C.M."/>
            <person name="Banfield J.F."/>
        </authorList>
    </citation>
    <scope>NUCLEOTIDE SEQUENCE [LARGE SCALE GENOMIC DNA]</scope>
</reference>
<feature type="transmembrane region" description="Helical" evidence="6">
    <location>
        <begin position="156"/>
        <end position="181"/>
    </location>
</feature>
<feature type="transmembrane region" description="Helical" evidence="6">
    <location>
        <begin position="95"/>
        <end position="119"/>
    </location>
</feature>
<evidence type="ECO:0000259" key="7">
    <source>
        <dbReference type="Pfam" id="PF00892"/>
    </source>
</evidence>
<dbReference type="Pfam" id="PF00892">
    <property type="entry name" value="EamA"/>
    <property type="match status" value="2"/>
</dbReference>
<evidence type="ECO:0000256" key="5">
    <source>
        <dbReference type="ARBA" id="ARBA00023136"/>
    </source>
</evidence>
<dbReference type="GO" id="GO:0016020">
    <property type="term" value="C:membrane"/>
    <property type="evidence" value="ECO:0007669"/>
    <property type="project" value="UniProtKB-SubCell"/>
</dbReference>
<name>A0A2H0W9E7_9BACT</name>
<proteinExistence type="inferred from homology"/>
<keyword evidence="3 6" id="KW-0812">Transmembrane</keyword>
<dbReference type="SUPFAM" id="SSF103481">
    <property type="entry name" value="Multidrug resistance efflux transporter EmrE"/>
    <property type="match status" value="2"/>
</dbReference>
<dbReference type="InterPro" id="IPR037185">
    <property type="entry name" value="EmrE-like"/>
</dbReference>
<comment type="caution">
    <text evidence="8">The sequence shown here is derived from an EMBL/GenBank/DDBJ whole genome shotgun (WGS) entry which is preliminary data.</text>
</comment>
<keyword evidence="5 6" id="KW-0472">Membrane</keyword>
<feature type="transmembrane region" description="Helical" evidence="6">
    <location>
        <begin position="30"/>
        <end position="54"/>
    </location>
</feature>
<evidence type="ECO:0000256" key="4">
    <source>
        <dbReference type="ARBA" id="ARBA00022989"/>
    </source>
</evidence>
<comment type="subcellular location">
    <subcellularLocation>
        <location evidence="1">Membrane</location>
        <topology evidence="1">Multi-pass membrane protein</topology>
    </subcellularLocation>
</comment>
<feature type="domain" description="EamA" evidence="7">
    <location>
        <begin position="160"/>
        <end position="294"/>
    </location>
</feature>
<evidence type="ECO:0000313" key="8">
    <source>
        <dbReference type="EMBL" id="PIS09281.1"/>
    </source>
</evidence>
<evidence type="ECO:0000313" key="9">
    <source>
        <dbReference type="Proteomes" id="UP000230093"/>
    </source>
</evidence>
<dbReference type="AlphaFoldDB" id="A0A2H0W9E7"/>
<gene>
    <name evidence="8" type="ORF">COT75_02125</name>
</gene>
<feature type="transmembrane region" description="Helical" evidence="6">
    <location>
        <begin position="278"/>
        <end position="296"/>
    </location>
</feature>
<feature type="transmembrane region" description="Helical" evidence="6">
    <location>
        <begin position="254"/>
        <end position="272"/>
    </location>
</feature>
<dbReference type="PANTHER" id="PTHR32322:SF2">
    <property type="entry name" value="EAMA DOMAIN-CONTAINING PROTEIN"/>
    <property type="match status" value="1"/>
</dbReference>
<evidence type="ECO:0000256" key="1">
    <source>
        <dbReference type="ARBA" id="ARBA00004141"/>
    </source>
</evidence>
<feature type="transmembrane region" description="Helical" evidence="6">
    <location>
        <begin position="66"/>
        <end position="89"/>
    </location>
</feature>
<sequence length="303" mass="34155">MLKKINSGVLLVILAAFLWSLDGILRRHLYIIPAPVIIFWEHIFGSLFLIPLFIPKRKEIKKLRKLDWLSFISISFFSSVLATILYTSALAKIHYIQYSVVVLLQQLQPIFVITAAAIFLKEKVKPKFIAYALLAIIGAYLVTFKDLRVNLSTGQGTITAAFLALGAAFFWGTSTIFSKYVLNKVHHITANSLRFFLAVPCALGIVFLTKTQSQLFLLTKIQWLMLLAITLSSGMVAMLIYYQGLKKIEARVSSICELFWPVSALIIGFLYLKESLTFTQLLGSFMILFGIYRIAVQKGIKKA</sequence>
<evidence type="ECO:0000256" key="6">
    <source>
        <dbReference type="SAM" id="Phobius"/>
    </source>
</evidence>
<dbReference type="EMBL" id="PEZT01000012">
    <property type="protein sequence ID" value="PIS09281.1"/>
    <property type="molecule type" value="Genomic_DNA"/>
</dbReference>
<feature type="transmembrane region" description="Helical" evidence="6">
    <location>
        <begin position="221"/>
        <end position="242"/>
    </location>
</feature>
<protein>
    <recommendedName>
        <fullName evidence="7">EamA domain-containing protein</fullName>
    </recommendedName>
</protein>
<keyword evidence="4 6" id="KW-1133">Transmembrane helix</keyword>
<dbReference type="InterPro" id="IPR000620">
    <property type="entry name" value="EamA_dom"/>
</dbReference>
<dbReference type="Proteomes" id="UP000230093">
    <property type="component" value="Unassembled WGS sequence"/>
</dbReference>
<evidence type="ECO:0000256" key="3">
    <source>
        <dbReference type="ARBA" id="ARBA00022692"/>
    </source>
</evidence>